<dbReference type="AlphaFoldDB" id="A0A3P4B2T5"/>
<dbReference type="CDD" id="cd06558">
    <property type="entry name" value="crotonase-like"/>
    <property type="match status" value="1"/>
</dbReference>
<dbReference type="OrthoDB" id="8678890at2"/>
<dbReference type="Proteomes" id="UP000277294">
    <property type="component" value="Unassembled WGS sequence"/>
</dbReference>
<dbReference type="GO" id="GO:0016829">
    <property type="term" value="F:lyase activity"/>
    <property type="evidence" value="ECO:0007669"/>
    <property type="project" value="UniProtKB-KW"/>
</dbReference>
<dbReference type="InterPro" id="IPR001753">
    <property type="entry name" value="Enoyl-CoA_hydra/iso"/>
</dbReference>
<dbReference type="SUPFAM" id="SSF52096">
    <property type="entry name" value="ClpP/crotonase"/>
    <property type="match status" value="1"/>
</dbReference>
<sequence length="242" mass="25006">MTTPVEVTRRDGLLDIVLATPENGNLMSGEMGRLIIDAVSALDEDVRLVRISGRGEDFCAGRVSPMPAPGSTPTGEMLRRKVALPALELYDAIKATAVPVLAVVQGRAYGVGCALAGVCDITLAADDASFQIPEMERDIPPALVMSALIGRVPVKTVSHMVLTRDVLDAGQALQAGLASQVVARGGLQARADEIVATILGCGPVTVRAVKQFLELAPGLTPSASSSLAGHLSGTALSAKFGR</sequence>
<dbReference type="PANTHER" id="PTHR42964:SF1">
    <property type="entry name" value="POLYKETIDE BIOSYNTHESIS ENOYL-COA HYDRATASE PKSH-RELATED"/>
    <property type="match status" value="1"/>
</dbReference>
<gene>
    <name evidence="2" type="primary">caiD_2</name>
    <name evidence="2" type="ORF">PIGHUM_02444</name>
</gene>
<reference evidence="2 3" key="1">
    <citation type="submission" date="2018-10" db="EMBL/GenBank/DDBJ databases">
        <authorList>
            <person name="Criscuolo A."/>
        </authorList>
    </citation>
    <scope>NUCLEOTIDE SEQUENCE [LARGE SCALE GENOMIC DNA]</scope>
    <source>
        <strain evidence="2">DnA1</strain>
    </source>
</reference>
<proteinExistence type="inferred from homology"/>
<evidence type="ECO:0000256" key="1">
    <source>
        <dbReference type="ARBA" id="ARBA00005254"/>
    </source>
</evidence>
<keyword evidence="2" id="KW-0456">Lyase</keyword>
<comment type="similarity">
    <text evidence="1">Belongs to the enoyl-CoA hydratase/isomerase family.</text>
</comment>
<dbReference type="RefSeq" id="WP_124079882.1">
    <property type="nucleotide sequence ID" value="NZ_UWPJ01000018.1"/>
</dbReference>
<protein>
    <submittedName>
        <fullName evidence="2">Carnitinyl-CoA dehydratase</fullName>
        <ecNumber evidence="2">4.2.1.-</ecNumber>
    </submittedName>
</protein>
<name>A0A3P4B2T5_9BURK</name>
<organism evidence="2 3">
    <name type="scientific">Pigmentiphaga humi</name>
    <dbReference type="NCBI Taxonomy" id="2478468"/>
    <lineage>
        <taxon>Bacteria</taxon>
        <taxon>Pseudomonadati</taxon>
        <taxon>Pseudomonadota</taxon>
        <taxon>Betaproteobacteria</taxon>
        <taxon>Burkholderiales</taxon>
        <taxon>Alcaligenaceae</taxon>
        <taxon>Pigmentiphaga</taxon>
    </lineage>
</organism>
<dbReference type="EMBL" id="UWPJ01000018">
    <property type="protein sequence ID" value="VCU70372.1"/>
    <property type="molecule type" value="Genomic_DNA"/>
</dbReference>
<dbReference type="Gene3D" id="3.90.226.10">
    <property type="entry name" value="2-enoyl-CoA Hydratase, Chain A, domain 1"/>
    <property type="match status" value="1"/>
</dbReference>
<keyword evidence="3" id="KW-1185">Reference proteome</keyword>
<dbReference type="EC" id="4.2.1.-" evidence="2"/>
<dbReference type="InterPro" id="IPR051683">
    <property type="entry name" value="Enoyl-CoA_Hydratase/Isomerase"/>
</dbReference>
<dbReference type="Pfam" id="PF00378">
    <property type="entry name" value="ECH_1"/>
    <property type="match status" value="1"/>
</dbReference>
<dbReference type="InterPro" id="IPR029045">
    <property type="entry name" value="ClpP/crotonase-like_dom_sf"/>
</dbReference>
<evidence type="ECO:0000313" key="2">
    <source>
        <dbReference type="EMBL" id="VCU70372.1"/>
    </source>
</evidence>
<evidence type="ECO:0000313" key="3">
    <source>
        <dbReference type="Proteomes" id="UP000277294"/>
    </source>
</evidence>
<dbReference type="PANTHER" id="PTHR42964">
    <property type="entry name" value="ENOYL-COA HYDRATASE"/>
    <property type="match status" value="1"/>
</dbReference>
<accession>A0A3P4B2T5</accession>